<name>A0A850EK56_9BACL</name>
<evidence type="ECO:0000313" key="9">
    <source>
        <dbReference type="Proteomes" id="UP000564806"/>
    </source>
</evidence>
<dbReference type="InterPro" id="IPR014284">
    <property type="entry name" value="RNA_pol_sigma-70_dom"/>
</dbReference>
<keyword evidence="2" id="KW-0805">Transcription regulation</keyword>
<dbReference type="InterPro" id="IPR013324">
    <property type="entry name" value="RNA_pol_sigma_r3/r4-like"/>
</dbReference>
<keyword evidence="9" id="KW-1185">Reference proteome</keyword>
<evidence type="ECO:0000256" key="3">
    <source>
        <dbReference type="ARBA" id="ARBA00023082"/>
    </source>
</evidence>
<accession>A0A850EK56</accession>
<dbReference type="CDD" id="cd06171">
    <property type="entry name" value="Sigma70_r4"/>
    <property type="match status" value="1"/>
</dbReference>
<dbReference type="Pfam" id="PF04542">
    <property type="entry name" value="Sigma70_r2"/>
    <property type="match status" value="1"/>
</dbReference>
<evidence type="ECO:0000259" key="6">
    <source>
        <dbReference type="Pfam" id="PF04542"/>
    </source>
</evidence>
<dbReference type="Pfam" id="PF08281">
    <property type="entry name" value="Sigma70_r4_2"/>
    <property type="match status" value="1"/>
</dbReference>
<gene>
    <name evidence="8" type="ORF">HPT30_10405</name>
</gene>
<evidence type="ECO:0000256" key="5">
    <source>
        <dbReference type="ARBA" id="ARBA00023163"/>
    </source>
</evidence>
<evidence type="ECO:0000259" key="7">
    <source>
        <dbReference type="Pfam" id="PF08281"/>
    </source>
</evidence>
<keyword evidence="4" id="KW-0238">DNA-binding</keyword>
<feature type="domain" description="RNA polymerase sigma factor 70 region 4 type 2" evidence="7">
    <location>
        <begin position="109"/>
        <end position="160"/>
    </location>
</feature>
<dbReference type="EMBL" id="JABWCS010000203">
    <property type="protein sequence ID" value="NUU60756.1"/>
    <property type="molecule type" value="Genomic_DNA"/>
</dbReference>
<dbReference type="SUPFAM" id="SSF88659">
    <property type="entry name" value="Sigma3 and sigma4 domains of RNA polymerase sigma factors"/>
    <property type="match status" value="1"/>
</dbReference>
<dbReference type="InterPro" id="IPR039425">
    <property type="entry name" value="RNA_pol_sigma-70-like"/>
</dbReference>
<dbReference type="AlphaFoldDB" id="A0A850EK56"/>
<dbReference type="SUPFAM" id="SSF88946">
    <property type="entry name" value="Sigma2 domain of RNA polymerase sigma factors"/>
    <property type="match status" value="1"/>
</dbReference>
<dbReference type="Gene3D" id="1.10.1740.10">
    <property type="match status" value="1"/>
</dbReference>
<dbReference type="InterPro" id="IPR013249">
    <property type="entry name" value="RNA_pol_sigma70_r4_t2"/>
</dbReference>
<dbReference type="PANTHER" id="PTHR43133">
    <property type="entry name" value="RNA POLYMERASE ECF-TYPE SIGMA FACTO"/>
    <property type="match status" value="1"/>
</dbReference>
<keyword evidence="5" id="KW-0804">Transcription</keyword>
<dbReference type="GO" id="GO:0003677">
    <property type="term" value="F:DNA binding"/>
    <property type="evidence" value="ECO:0007669"/>
    <property type="project" value="UniProtKB-KW"/>
</dbReference>
<dbReference type="NCBIfam" id="TIGR02937">
    <property type="entry name" value="sigma70-ECF"/>
    <property type="match status" value="1"/>
</dbReference>
<dbReference type="GO" id="GO:0016987">
    <property type="term" value="F:sigma factor activity"/>
    <property type="evidence" value="ECO:0007669"/>
    <property type="project" value="UniProtKB-KW"/>
</dbReference>
<feature type="domain" description="RNA polymerase sigma-70 region 2" evidence="6">
    <location>
        <begin position="22"/>
        <end position="81"/>
    </location>
</feature>
<dbReference type="RefSeq" id="WP_175371327.1">
    <property type="nucleotide sequence ID" value="NZ_JABWCS010000203.1"/>
</dbReference>
<evidence type="ECO:0000256" key="1">
    <source>
        <dbReference type="ARBA" id="ARBA00010641"/>
    </source>
</evidence>
<dbReference type="Proteomes" id="UP000564806">
    <property type="component" value="Unassembled WGS sequence"/>
</dbReference>
<dbReference type="PANTHER" id="PTHR43133:SF8">
    <property type="entry name" value="RNA POLYMERASE SIGMA FACTOR HI_1459-RELATED"/>
    <property type="match status" value="1"/>
</dbReference>
<dbReference type="InterPro" id="IPR013325">
    <property type="entry name" value="RNA_pol_sigma_r2"/>
</dbReference>
<comment type="similarity">
    <text evidence="1">Belongs to the sigma-70 factor family. ECF subfamily.</text>
</comment>
<evidence type="ECO:0000256" key="2">
    <source>
        <dbReference type="ARBA" id="ARBA00023015"/>
    </source>
</evidence>
<proteinExistence type="inferred from homology"/>
<evidence type="ECO:0000313" key="8">
    <source>
        <dbReference type="EMBL" id="NUU60756.1"/>
    </source>
</evidence>
<organism evidence="8 9">
    <name type="scientific">Paenibacillus agri</name>
    <dbReference type="NCBI Taxonomy" id="2744309"/>
    <lineage>
        <taxon>Bacteria</taxon>
        <taxon>Bacillati</taxon>
        <taxon>Bacillota</taxon>
        <taxon>Bacilli</taxon>
        <taxon>Bacillales</taxon>
        <taxon>Paenibacillaceae</taxon>
        <taxon>Paenibacillus</taxon>
    </lineage>
</organism>
<keyword evidence="3" id="KW-0731">Sigma factor</keyword>
<dbReference type="Gene3D" id="1.10.10.10">
    <property type="entry name" value="Winged helix-like DNA-binding domain superfamily/Winged helix DNA-binding domain"/>
    <property type="match status" value="1"/>
</dbReference>
<dbReference type="GO" id="GO:0006352">
    <property type="term" value="P:DNA-templated transcription initiation"/>
    <property type="evidence" value="ECO:0007669"/>
    <property type="project" value="InterPro"/>
</dbReference>
<sequence>MMTFNDQPAGMMPDAHTTTLLQAALKRYCLSLTQSSWDAEDLAQDTWIKVLSYLQKAEHRNIEALLLRTARNTWIDTVRRKMTFARILGLQPPAAEDMEDSGTAGTEAAFQALLEHLSPLQRTVFLLRDVLGHSALEAAELLNTTEGAVKAALHRARQSLPDVRKELADEGPRWREDSDYLLHLQRLAAAYEKGQVAELIRLSMLDTVRDTVLAVAVSSGQTITAGGYGATGWTGQPEMRMIA</sequence>
<protein>
    <submittedName>
        <fullName evidence="8">RNA polymerase sigma factor</fullName>
    </submittedName>
</protein>
<comment type="caution">
    <text evidence="8">The sequence shown here is derived from an EMBL/GenBank/DDBJ whole genome shotgun (WGS) entry which is preliminary data.</text>
</comment>
<evidence type="ECO:0000256" key="4">
    <source>
        <dbReference type="ARBA" id="ARBA00023125"/>
    </source>
</evidence>
<dbReference type="InterPro" id="IPR036388">
    <property type="entry name" value="WH-like_DNA-bd_sf"/>
</dbReference>
<reference evidence="8" key="1">
    <citation type="submission" date="2020-06" db="EMBL/GenBank/DDBJ databases">
        <title>Paenibacillus sp. nov., isolated from soil.</title>
        <authorList>
            <person name="Seo Y.L."/>
        </authorList>
    </citation>
    <scope>NUCLEOTIDE SEQUENCE [LARGE SCALE GENOMIC DNA]</scope>
    <source>
        <strain evidence="8">JW14</strain>
    </source>
</reference>
<dbReference type="InterPro" id="IPR007627">
    <property type="entry name" value="RNA_pol_sigma70_r2"/>
</dbReference>